<evidence type="ECO:0000256" key="1">
    <source>
        <dbReference type="SAM" id="MobiDB-lite"/>
    </source>
</evidence>
<evidence type="ECO:0000313" key="4">
    <source>
        <dbReference type="Proteomes" id="UP000663880"/>
    </source>
</evidence>
<comment type="caution">
    <text evidence="3">The sequence shown here is derived from an EMBL/GenBank/DDBJ whole genome shotgun (WGS) entry which is preliminary data.</text>
</comment>
<feature type="compositionally biased region" description="Basic and acidic residues" evidence="1">
    <location>
        <begin position="398"/>
        <end position="410"/>
    </location>
</feature>
<dbReference type="Proteomes" id="UP000663880">
    <property type="component" value="Unassembled WGS sequence"/>
</dbReference>
<feature type="compositionally biased region" description="Polar residues" evidence="1">
    <location>
        <begin position="1267"/>
        <end position="1293"/>
    </location>
</feature>
<keyword evidence="2" id="KW-0732">Signal</keyword>
<feature type="compositionally biased region" description="Basic and acidic residues" evidence="1">
    <location>
        <begin position="1294"/>
        <end position="1304"/>
    </location>
</feature>
<name>A0A821LPW8_9NEOP</name>
<feature type="region of interest" description="Disordered" evidence="1">
    <location>
        <begin position="1246"/>
        <end position="1373"/>
    </location>
</feature>
<feature type="compositionally biased region" description="Acidic residues" evidence="1">
    <location>
        <begin position="1076"/>
        <end position="1108"/>
    </location>
</feature>
<gene>
    <name evidence="3" type="ORF">PMACD_LOCUS857</name>
</gene>
<proteinExistence type="predicted"/>
<feature type="compositionally biased region" description="Basic and acidic residues" evidence="1">
    <location>
        <begin position="448"/>
        <end position="458"/>
    </location>
</feature>
<reference evidence="3" key="1">
    <citation type="submission" date="2021-02" db="EMBL/GenBank/DDBJ databases">
        <authorList>
            <person name="Steward A R."/>
        </authorList>
    </citation>
    <scope>NUCLEOTIDE SEQUENCE</scope>
</reference>
<evidence type="ECO:0000313" key="3">
    <source>
        <dbReference type="EMBL" id="CAF4754064.1"/>
    </source>
</evidence>
<feature type="region of interest" description="Disordered" evidence="1">
    <location>
        <begin position="448"/>
        <end position="510"/>
    </location>
</feature>
<feature type="signal peptide" evidence="2">
    <location>
        <begin position="1"/>
        <end position="17"/>
    </location>
</feature>
<feature type="compositionally biased region" description="Basic and acidic residues" evidence="1">
    <location>
        <begin position="1113"/>
        <end position="1131"/>
    </location>
</feature>
<accession>A0A821LPW8</accession>
<feature type="region of interest" description="Disordered" evidence="1">
    <location>
        <begin position="1068"/>
        <end position="1140"/>
    </location>
</feature>
<protein>
    <submittedName>
        <fullName evidence="3">Uncharacterized protein</fullName>
    </submittedName>
</protein>
<keyword evidence="4" id="KW-1185">Reference proteome</keyword>
<feature type="region of interest" description="Disordered" evidence="1">
    <location>
        <begin position="599"/>
        <end position="625"/>
    </location>
</feature>
<dbReference type="OrthoDB" id="6915407at2759"/>
<dbReference type="EMBL" id="CAJOBZ010000002">
    <property type="protein sequence ID" value="CAF4754064.1"/>
    <property type="molecule type" value="Genomic_DNA"/>
</dbReference>
<feature type="region of interest" description="Disordered" evidence="1">
    <location>
        <begin position="915"/>
        <end position="938"/>
    </location>
</feature>
<evidence type="ECO:0000256" key="2">
    <source>
        <dbReference type="SAM" id="SignalP"/>
    </source>
</evidence>
<organism evidence="3 4">
    <name type="scientific">Pieris macdunnoughi</name>
    <dbReference type="NCBI Taxonomy" id="345717"/>
    <lineage>
        <taxon>Eukaryota</taxon>
        <taxon>Metazoa</taxon>
        <taxon>Ecdysozoa</taxon>
        <taxon>Arthropoda</taxon>
        <taxon>Hexapoda</taxon>
        <taxon>Insecta</taxon>
        <taxon>Pterygota</taxon>
        <taxon>Neoptera</taxon>
        <taxon>Endopterygota</taxon>
        <taxon>Lepidoptera</taxon>
        <taxon>Glossata</taxon>
        <taxon>Ditrysia</taxon>
        <taxon>Papilionoidea</taxon>
        <taxon>Pieridae</taxon>
        <taxon>Pierinae</taxon>
        <taxon>Pieris</taxon>
    </lineage>
</organism>
<feature type="region of interest" description="Disordered" evidence="1">
    <location>
        <begin position="398"/>
        <end position="419"/>
    </location>
</feature>
<feature type="compositionally biased region" description="Polar residues" evidence="1">
    <location>
        <begin position="1341"/>
        <end position="1363"/>
    </location>
</feature>
<feature type="region of interest" description="Disordered" evidence="1">
    <location>
        <begin position="990"/>
        <end position="1025"/>
    </location>
</feature>
<feature type="compositionally biased region" description="Acidic residues" evidence="1">
    <location>
        <begin position="459"/>
        <end position="473"/>
    </location>
</feature>
<sequence>MHIAIAILVFQCTLSRSIKVPVTWDNDSEVKPVNQDKHNEYFHYSGNKPHFAVEVAQFHNVKSPENHYESYPINPHTGLNKPQFGKHQMLNSEHKNYKPYQEYVKQDYGHVKPITNYYEVYHPYEAEVPALQTIYKDPILNKIRNDVVDAKNRLQKYEHDAGESDVHKDEYLERPDSIDKKKVPHKNIPVQYEIHRPVRRPIYYQRVPIHSNREHILNQKLRHPWSQSYAKVTPMHYHPLKHNLHQLRQQHSLTYDDSKNEYPQIMPPEQYAEKPEGYDIYEKGKENYKNIRNGFEESINKAVLKNRPIVMDNLELQKDDHASNTEEDENEEFIPIKNYAQVRKTTTFKHLPKSAAYEDADNLEEIQNAPRLREAIKSSKNQVVYSEEGYEDSAYDHAGEQKHASDHEGHGGFLTENEASKGKYKIPTVDTGFTDEGKTSSIDQILHGEKWNDEHSEDLNENDSEDYSENENDYSERNDAQAPDNDNISERNKRESNNTNSVNENLFDHDLSKREVNLNLSSTKEDGTEKNSNLSRQNIEISMNKYPYYFNSLKALDKNSPLRYSENLNLIPNKTKDNSAFYNSRLNLICPEVEKEVNPVPDKFDNDEVSQDSQGENYNNDEKGEEEFKKFKDKQRLEGLGDKIDCFKKKYFGPEPLDSPFFTESLIKNPQPLELINSSIFSADKLEKHLINQQKNKEKAFSNGLYGSNNTFEDFTKNQSNSFNKKNITIITKLRKKRGVTFMYEPYKVIKDSQAIDSKKFPTSSNISPVIRKLQTRQTVDTSNNQKYYKDIGKNERPLNEQDFIDVSKDQRRGEPRYEIDLKNHRPQYSPVENKTSMSIEDYKEKTANKNDKTKINFVPSSNRPQSITFKYIPRTVTTQNIAASNIISKTIQSTTIKPQNKEEEDLDADYEEYEDESDEITEEKEFRETTSTTTSTTTPNLIKRIHLAPTAKPKEDAKSNSMKLQLTTRFHTSTTDAAPIHLYPPKHSEQLIRTPNYREKKKKTTKSTLVTDTESYGDDTDDMKREEIDAMIGIKQDMDEYTPTYEKENKHSDSTKKHKNSYEKVIDDQLRENDESQEEEDDDDDSSEEDEYDDGEDDEDDEDDLDVIDNNQENKNHKLKETSPLPDKRGKIQVTTSEPTKRTLIKTTEPTSTTEVLYDDIQPTVYRKKVEIHKELPVNKTSPHVTHYKQDLKEVEIIKEVDRPHIPNNNHPGSLNLYKDESLAREINNLGDIDVFHDNIDFENGPKHGGNYRSVEHNENSDSDVETSQSQSKKIIEPETSTVKPRNQNYRNTESKRLEKSDMAKSTSRSRNVDRRRKTNRFNTEKSAKLIELQDDDSNGDNVENYNVYNGNSKADSRNNNEPMHGGNYRSAKITLHKNNQDTTTESSTTKRILKQKLNRKTEAEVLNAYARAATEITTIPAFILDPSKRMYYYLED</sequence>
<feature type="chain" id="PRO_5032595424" evidence="2">
    <location>
        <begin position="18"/>
        <end position="1438"/>
    </location>
</feature>